<dbReference type="OrthoDB" id="4965689at2759"/>
<feature type="region of interest" description="Disordered" evidence="1">
    <location>
        <begin position="51"/>
        <end position="117"/>
    </location>
</feature>
<feature type="region of interest" description="Disordered" evidence="1">
    <location>
        <begin position="146"/>
        <end position="179"/>
    </location>
</feature>
<comment type="caution">
    <text evidence="2">The sequence shown here is derived from an EMBL/GenBank/DDBJ whole genome shotgun (WGS) entry which is preliminary data.</text>
</comment>
<dbReference type="Proteomes" id="UP000554235">
    <property type="component" value="Unassembled WGS sequence"/>
</dbReference>
<proteinExistence type="predicted"/>
<sequence length="197" mass="22230">MGINKDLPRPIRPSATDTTPPPPSSGALQPSSTASRRRTMMSEDYYNSWVEPSKYPRIPNVYEPIDDNQHRRAHGTGSARAGREKTKAIAVKLSIDNRHRSTAAHQGPDAEDWQAHIGHLDDQANWSVTPQLGSSYTWSDDFNFGPTASKDSVSREWPSSRQRRESDEQRRAKRQSSFEKWMSAGDKLFCNSSKTRS</sequence>
<evidence type="ECO:0000313" key="3">
    <source>
        <dbReference type="Proteomes" id="UP000554235"/>
    </source>
</evidence>
<gene>
    <name evidence="2" type="ORF">FALBO_10219</name>
</gene>
<evidence type="ECO:0000313" key="2">
    <source>
        <dbReference type="EMBL" id="KAF4462961.1"/>
    </source>
</evidence>
<feature type="region of interest" description="Disordered" evidence="1">
    <location>
        <begin position="1"/>
        <end position="39"/>
    </location>
</feature>
<accession>A0A8H4PB92</accession>
<dbReference type="AlphaFoldDB" id="A0A8H4PB92"/>
<protein>
    <submittedName>
        <fullName evidence="2">Uncharacterized protein</fullName>
    </submittedName>
</protein>
<keyword evidence="3" id="KW-1185">Reference proteome</keyword>
<reference evidence="2 3" key="1">
    <citation type="submission" date="2020-01" db="EMBL/GenBank/DDBJ databases">
        <title>Identification and distribution of gene clusters putatively required for synthesis of sphingolipid metabolism inhibitors in phylogenetically diverse species of the filamentous fungus Fusarium.</title>
        <authorList>
            <person name="Kim H.-S."/>
            <person name="Busman M."/>
            <person name="Brown D.W."/>
            <person name="Divon H."/>
            <person name="Uhlig S."/>
            <person name="Proctor R.H."/>
        </authorList>
    </citation>
    <scope>NUCLEOTIDE SEQUENCE [LARGE SCALE GENOMIC DNA]</scope>
    <source>
        <strain evidence="2 3">NRRL 20459</strain>
    </source>
</reference>
<name>A0A8H4PB92_9HYPO</name>
<evidence type="ECO:0000256" key="1">
    <source>
        <dbReference type="SAM" id="MobiDB-lite"/>
    </source>
</evidence>
<dbReference type="EMBL" id="JAADYS010001448">
    <property type="protein sequence ID" value="KAF4462961.1"/>
    <property type="molecule type" value="Genomic_DNA"/>
</dbReference>
<organism evidence="2 3">
    <name type="scientific">Fusarium albosuccineum</name>
    <dbReference type="NCBI Taxonomy" id="1237068"/>
    <lineage>
        <taxon>Eukaryota</taxon>
        <taxon>Fungi</taxon>
        <taxon>Dikarya</taxon>
        <taxon>Ascomycota</taxon>
        <taxon>Pezizomycotina</taxon>
        <taxon>Sordariomycetes</taxon>
        <taxon>Hypocreomycetidae</taxon>
        <taxon>Hypocreales</taxon>
        <taxon>Nectriaceae</taxon>
        <taxon>Fusarium</taxon>
        <taxon>Fusarium decemcellulare species complex</taxon>
    </lineage>
</organism>